<protein>
    <recommendedName>
        <fullName evidence="5">Ribosome maturation factor RimM</fullName>
    </recommendedName>
</protein>
<dbReference type="EMBL" id="FOSK01000001">
    <property type="protein sequence ID" value="SFJ92192.1"/>
    <property type="molecule type" value="Genomic_DNA"/>
</dbReference>
<evidence type="ECO:0000259" key="7">
    <source>
        <dbReference type="Pfam" id="PF01782"/>
    </source>
</evidence>
<dbReference type="InterPro" id="IPR036976">
    <property type="entry name" value="RimM_N_sf"/>
</dbReference>
<comment type="caution">
    <text evidence="9">The sequence shown here is derived from an EMBL/GenBank/DDBJ whole genome shotgun (WGS) entry which is preliminary data.</text>
</comment>
<evidence type="ECO:0000256" key="5">
    <source>
        <dbReference type="HAMAP-Rule" id="MF_00014"/>
    </source>
</evidence>
<keyword evidence="2 5" id="KW-0690">Ribosome biogenesis</keyword>
<dbReference type="Gene3D" id="2.30.30.240">
    <property type="entry name" value="PRC-barrel domain"/>
    <property type="match status" value="1"/>
</dbReference>
<dbReference type="InterPro" id="IPR011961">
    <property type="entry name" value="RimM"/>
</dbReference>
<sequence>MANKPEDRILMAQIGAAHGIRGEVRVKPFGDDPLSFGDYGKLESADGSRKFKVKRARVQKNVVVTKFEGVNDRNEAEVLNGMKLYIAREKLPETEDEDEFYHTDLIGLKAIDEKGEAIGTVLALLNFGAGELIEVAPKSGNSLMFPFTKAVVPTIDLNEGYVEVHAPEGFYDEGEKEPEDGSKPDAD</sequence>
<evidence type="ECO:0000256" key="3">
    <source>
        <dbReference type="ARBA" id="ARBA00022552"/>
    </source>
</evidence>
<organism evidence="9 10">
    <name type="scientific">Pseudovibrio ascidiaceicola</name>
    <dbReference type="NCBI Taxonomy" id="285279"/>
    <lineage>
        <taxon>Bacteria</taxon>
        <taxon>Pseudomonadati</taxon>
        <taxon>Pseudomonadota</taxon>
        <taxon>Alphaproteobacteria</taxon>
        <taxon>Hyphomicrobiales</taxon>
        <taxon>Stappiaceae</taxon>
        <taxon>Pseudovibrio</taxon>
    </lineage>
</organism>
<comment type="domain">
    <text evidence="5">The PRC barrel domain binds ribosomal protein uS19.</text>
</comment>
<dbReference type="PANTHER" id="PTHR33692">
    <property type="entry name" value="RIBOSOME MATURATION FACTOR RIMM"/>
    <property type="match status" value="1"/>
</dbReference>
<dbReference type="RefSeq" id="WP_093516184.1">
    <property type="nucleotide sequence ID" value="NZ_FOSK01000001.1"/>
</dbReference>
<dbReference type="Gene3D" id="2.40.30.60">
    <property type="entry name" value="RimM"/>
    <property type="match status" value="1"/>
</dbReference>
<comment type="subcellular location">
    <subcellularLocation>
        <location evidence="5">Cytoplasm</location>
    </subcellularLocation>
</comment>
<dbReference type="InterPro" id="IPR009000">
    <property type="entry name" value="Transl_B-barrel_sf"/>
</dbReference>
<evidence type="ECO:0000256" key="6">
    <source>
        <dbReference type="SAM" id="MobiDB-lite"/>
    </source>
</evidence>
<keyword evidence="10" id="KW-1185">Reference proteome</keyword>
<dbReference type="InterPro" id="IPR002676">
    <property type="entry name" value="RimM_N"/>
</dbReference>
<comment type="similarity">
    <text evidence="5">Belongs to the RimM family.</text>
</comment>
<keyword evidence="4 5" id="KW-0143">Chaperone</keyword>
<evidence type="ECO:0000256" key="4">
    <source>
        <dbReference type="ARBA" id="ARBA00023186"/>
    </source>
</evidence>
<evidence type="ECO:0000313" key="9">
    <source>
        <dbReference type="EMBL" id="SFJ92192.1"/>
    </source>
</evidence>
<comment type="subunit">
    <text evidence="5">Binds ribosomal protein uS19.</text>
</comment>
<comment type="function">
    <text evidence="5">An accessory protein needed during the final step in the assembly of 30S ribosomal subunit, possibly for assembly of the head region. Essential for efficient processing of 16S rRNA. May be needed both before and after RbfA during the maturation of 16S rRNA. It has affinity for free ribosomal 30S subunits but not for 70S ribosomes.</text>
</comment>
<accession>A0A1I3VAH1</accession>
<reference evidence="9 10" key="1">
    <citation type="submission" date="2016-10" db="EMBL/GenBank/DDBJ databases">
        <authorList>
            <person name="Varghese N."/>
            <person name="Submissions S."/>
        </authorList>
    </citation>
    <scope>NUCLEOTIDE SEQUENCE [LARGE SCALE GENOMIC DNA]</scope>
    <source>
        <strain evidence="9 10">DSM 16392</strain>
    </source>
</reference>
<proteinExistence type="inferred from homology"/>
<dbReference type="NCBIfam" id="TIGR02273">
    <property type="entry name" value="16S_RimM"/>
    <property type="match status" value="1"/>
</dbReference>
<dbReference type="SUPFAM" id="SSF50447">
    <property type="entry name" value="Translation proteins"/>
    <property type="match status" value="1"/>
</dbReference>
<dbReference type="HAMAP" id="MF_00014">
    <property type="entry name" value="Ribosome_mat_RimM"/>
    <property type="match status" value="1"/>
</dbReference>
<feature type="domain" description="RimM N-terminal" evidence="7">
    <location>
        <begin position="11"/>
        <end position="89"/>
    </location>
</feature>
<dbReference type="PANTHER" id="PTHR33692:SF1">
    <property type="entry name" value="RIBOSOME MATURATION FACTOR RIMM"/>
    <property type="match status" value="1"/>
</dbReference>
<dbReference type="Pfam" id="PF24986">
    <property type="entry name" value="PRC_RimM"/>
    <property type="match status" value="1"/>
</dbReference>
<keyword evidence="3 5" id="KW-0698">rRNA processing</keyword>
<dbReference type="InterPro" id="IPR056792">
    <property type="entry name" value="PRC_RimM"/>
</dbReference>
<dbReference type="Proteomes" id="UP000199598">
    <property type="component" value="Unassembled WGS sequence"/>
</dbReference>
<evidence type="ECO:0000256" key="1">
    <source>
        <dbReference type="ARBA" id="ARBA00022490"/>
    </source>
</evidence>
<evidence type="ECO:0000256" key="2">
    <source>
        <dbReference type="ARBA" id="ARBA00022517"/>
    </source>
</evidence>
<evidence type="ECO:0000259" key="8">
    <source>
        <dbReference type="Pfam" id="PF24986"/>
    </source>
</evidence>
<dbReference type="SUPFAM" id="SSF50346">
    <property type="entry name" value="PRC-barrel domain"/>
    <property type="match status" value="1"/>
</dbReference>
<dbReference type="Pfam" id="PF01782">
    <property type="entry name" value="RimM"/>
    <property type="match status" value="1"/>
</dbReference>
<dbReference type="InterPro" id="IPR011033">
    <property type="entry name" value="PRC_barrel-like_sf"/>
</dbReference>
<name>A0A1I3VAH1_9HYPH</name>
<keyword evidence="1 5" id="KW-0963">Cytoplasm</keyword>
<feature type="domain" description="Ribosome maturation factor RimM PRC barrel" evidence="8">
    <location>
        <begin position="103"/>
        <end position="170"/>
    </location>
</feature>
<gene>
    <name evidence="5" type="primary">rimM</name>
    <name evidence="9" type="ORF">SAMN04488518_101282</name>
</gene>
<evidence type="ECO:0000313" key="10">
    <source>
        <dbReference type="Proteomes" id="UP000199598"/>
    </source>
</evidence>
<feature type="region of interest" description="Disordered" evidence="6">
    <location>
        <begin position="167"/>
        <end position="187"/>
    </location>
</feature>